<dbReference type="KEGG" id="hlr:HALLA_18775"/>
<gene>
    <name evidence="2" type="ORF">HALLA_18775</name>
</gene>
<evidence type="ECO:0000313" key="3">
    <source>
        <dbReference type="Proteomes" id="UP000019024"/>
    </source>
</evidence>
<feature type="compositionally biased region" description="Polar residues" evidence="1">
    <location>
        <begin position="1"/>
        <end position="22"/>
    </location>
</feature>
<organism evidence="2 3">
    <name type="scientific">Halostagnicola larsenii XH-48</name>
    <dbReference type="NCBI Taxonomy" id="797299"/>
    <lineage>
        <taxon>Archaea</taxon>
        <taxon>Methanobacteriati</taxon>
        <taxon>Methanobacteriota</taxon>
        <taxon>Stenosarchaea group</taxon>
        <taxon>Halobacteria</taxon>
        <taxon>Halobacteriales</taxon>
        <taxon>Natrialbaceae</taxon>
        <taxon>Halostagnicola</taxon>
    </lineage>
</organism>
<evidence type="ECO:0000313" key="2">
    <source>
        <dbReference type="EMBL" id="AHG01173.1"/>
    </source>
</evidence>
<dbReference type="HOGENOM" id="CLU_2340054_0_0_2"/>
<protein>
    <submittedName>
        <fullName evidence="2">Uncharacterized protein</fullName>
    </submittedName>
</protein>
<dbReference type="Proteomes" id="UP000019024">
    <property type="component" value="Chromosome"/>
</dbReference>
<dbReference type="OrthoDB" id="204520at2157"/>
<feature type="compositionally biased region" description="Low complexity" evidence="1">
    <location>
        <begin position="23"/>
        <end position="35"/>
    </location>
</feature>
<reference evidence="2 3" key="1">
    <citation type="submission" date="2014-01" db="EMBL/GenBank/DDBJ databases">
        <authorList>
            <consortium name="DOE Joint Genome Institute"/>
            <person name="Anderson I."/>
            <person name="Huntemann M."/>
            <person name="Han J."/>
            <person name="Chen A."/>
            <person name="Kyrpides N."/>
            <person name="Mavromatis K."/>
            <person name="Markowitz V."/>
            <person name="Palaniappan K."/>
            <person name="Ivanova N."/>
            <person name="Schaumberg A."/>
            <person name="Pati A."/>
            <person name="Liolios K."/>
            <person name="Nordberg H.P."/>
            <person name="Cantor M.N."/>
            <person name="Hua S.X."/>
            <person name="Woyke T."/>
        </authorList>
    </citation>
    <scope>NUCLEOTIDE SEQUENCE [LARGE SCALE GENOMIC DNA]</scope>
    <source>
        <strain evidence="2 3">XH-48</strain>
    </source>
</reference>
<feature type="region of interest" description="Disordered" evidence="1">
    <location>
        <begin position="1"/>
        <end position="44"/>
    </location>
</feature>
<dbReference type="GeneID" id="25146441"/>
<name>W0JVS8_9EURY</name>
<dbReference type="EMBL" id="CP007055">
    <property type="protein sequence ID" value="AHG01173.1"/>
    <property type="molecule type" value="Genomic_DNA"/>
</dbReference>
<dbReference type="eggNOG" id="arCOG11985">
    <property type="taxonomic scope" value="Archaea"/>
</dbReference>
<dbReference type="RefSeq" id="WP_049953786.1">
    <property type="nucleotide sequence ID" value="NZ_CP007055.1"/>
</dbReference>
<evidence type="ECO:0000256" key="1">
    <source>
        <dbReference type="SAM" id="MobiDB-lite"/>
    </source>
</evidence>
<keyword evidence="3" id="KW-1185">Reference proteome</keyword>
<proteinExistence type="predicted"/>
<accession>W0JVS8</accession>
<sequence>MTSSPDETDSKTAGTDSRNTNITDTSSTHDSGGHSSADRSSPTVCYRCDESIPADRVLRVSTRPCPALEDRYAAVARACCPDCAAGIGLLALSGEIA</sequence>
<dbReference type="AlphaFoldDB" id="W0JVS8"/>